<dbReference type="OrthoDB" id="3626437at2"/>
<dbReference type="InterPro" id="IPR001387">
    <property type="entry name" value="Cro/C1-type_HTH"/>
</dbReference>
<protein>
    <submittedName>
        <fullName evidence="3">Cro/Cl family transcriptional regulator</fullName>
    </submittedName>
</protein>
<reference evidence="3 4" key="1">
    <citation type="journal article" date="2013" name="Genome Announc.">
        <title>Draft genome sequence of an Actinobacterium, Brachybacterium muris strain UCD-AY4.</title>
        <authorList>
            <person name="Lo J.R."/>
            <person name="Lang J.M."/>
            <person name="Darling A.E."/>
            <person name="Eisen J.A."/>
            <person name="Coil D.A."/>
        </authorList>
    </citation>
    <scope>NUCLEOTIDE SEQUENCE [LARGE SCALE GENOMIC DNA]</scope>
    <source>
        <strain evidence="3 4">UCD-AY4</strain>
    </source>
</reference>
<dbReference type="STRING" id="1249481.D641_0103205"/>
<dbReference type="AlphaFoldDB" id="A0A022L4Q4"/>
<dbReference type="HOGENOM" id="CLU_166595_1_0_11"/>
<dbReference type="GO" id="GO:0003677">
    <property type="term" value="F:DNA binding"/>
    <property type="evidence" value="ECO:0007669"/>
    <property type="project" value="InterPro"/>
</dbReference>
<feature type="region of interest" description="Disordered" evidence="1">
    <location>
        <begin position="82"/>
        <end position="116"/>
    </location>
</feature>
<proteinExistence type="predicted"/>
<comment type="caution">
    <text evidence="3">The sequence shown here is derived from an EMBL/GenBank/DDBJ whole genome shotgun (WGS) entry which is preliminary data.</text>
</comment>
<feature type="compositionally biased region" description="Basic residues" evidence="1">
    <location>
        <begin position="107"/>
        <end position="116"/>
    </location>
</feature>
<name>A0A022L4Q4_9MICO</name>
<gene>
    <name evidence="3" type="ORF">D641_0103205</name>
</gene>
<evidence type="ECO:0000313" key="4">
    <source>
        <dbReference type="Proteomes" id="UP000019754"/>
    </source>
</evidence>
<evidence type="ECO:0000313" key="3">
    <source>
        <dbReference type="EMBL" id="EYT50822.1"/>
    </source>
</evidence>
<feature type="domain" description="HTH cro/C1-type" evidence="2">
    <location>
        <begin position="14"/>
        <end position="80"/>
    </location>
</feature>
<dbReference type="RefSeq" id="WP_017822357.1">
    <property type="nucleotide sequence ID" value="NZ_AORC01000003.1"/>
</dbReference>
<sequence>MPKTPAPDAPITWNLRPLMAAAGMFQTTDLIEPLLAQGVHLSREQVFRLVTKTPERLNVEVFAALCRILECTPNDLIKIPKVQTERPRRAAGAPDASGPAIGDLRPIRAKLHRPHE</sequence>
<dbReference type="InterPro" id="IPR010982">
    <property type="entry name" value="Lambda_DNA-bd_dom_sf"/>
</dbReference>
<accession>A0A022L4Q4</accession>
<evidence type="ECO:0000259" key="2">
    <source>
        <dbReference type="Pfam" id="PF13443"/>
    </source>
</evidence>
<keyword evidence="4" id="KW-1185">Reference proteome</keyword>
<dbReference type="EMBL" id="AORC01000003">
    <property type="protein sequence ID" value="EYT50822.1"/>
    <property type="molecule type" value="Genomic_DNA"/>
</dbReference>
<dbReference type="Pfam" id="PF13443">
    <property type="entry name" value="HTH_26"/>
    <property type="match status" value="1"/>
</dbReference>
<organism evidence="3 4">
    <name type="scientific">Brachybacterium muris UCD-AY4</name>
    <dbReference type="NCBI Taxonomy" id="1249481"/>
    <lineage>
        <taxon>Bacteria</taxon>
        <taxon>Bacillati</taxon>
        <taxon>Actinomycetota</taxon>
        <taxon>Actinomycetes</taxon>
        <taxon>Micrococcales</taxon>
        <taxon>Dermabacteraceae</taxon>
        <taxon>Brachybacterium</taxon>
    </lineage>
</organism>
<dbReference type="SUPFAM" id="SSF47413">
    <property type="entry name" value="lambda repressor-like DNA-binding domains"/>
    <property type="match status" value="1"/>
</dbReference>
<evidence type="ECO:0000256" key="1">
    <source>
        <dbReference type="SAM" id="MobiDB-lite"/>
    </source>
</evidence>
<dbReference type="Proteomes" id="UP000019754">
    <property type="component" value="Unassembled WGS sequence"/>
</dbReference>